<reference evidence="8" key="1">
    <citation type="submission" date="2017-09" db="EMBL/GenBank/DDBJ databases">
        <title>Bacterial strain isolated from the female urinary microbiota.</title>
        <authorList>
            <person name="Thomas-White K."/>
            <person name="Kumar N."/>
            <person name="Forster S."/>
            <person name="Putonti C."/>
            <person name="Lawley T."/>
            <person name="Wolfe A.J."/>
        </authorList>
    </citation>
    <scope>NUCLEOTIDE SEQUENCE [LARGE SCALE GENOMIC DNA]</scope>
    <source>
        <strain evidence="8">UMB0959</strain>
    </source>
</reference>
<evidence type="ECO:0000256" key="4">
    <source>
        <dbReference type="ARBA" id="ARBA00022989"/>
    </source>
</evidence>
<feature type="transmembrane region" description="Helical" evidence="6">
    <location>
        <begin position="12"/>
        <end position="35"/>
    </location>
</feature>
<name>A0AAF0YJ69_9STAP</name>
<feature type="transmembrane region" description="Helical" evidence="6">
    <location>
        <begin position="77"/>
        <end position="97"/>
    </location>
</feature>
<dbReference type="InterPro" id="IPR018385">
    <property type="entry name" value="C4_dicarb_anaerob_car-like"/>
</dbReference>
<feature type="transmembrane region" description="Helical" evidence="6">
    <location>
        <begin position="118"/>
        <end position="135"/>
    </location>
</feature>
<reference evidence="7 8" key="2">
    <citation type="submission" date="2023-10" db="EMBL/GenBank/DDBJ databases">
        <authorList>
            <person name="Choi B."/>
        </authorList>
    </citation>
    <scope>NUCLEOTIDE SEQUENCE [LARGE SCALE GENOMIC DNA]</scope>
    <source>
        <strain evidence="7 8">UMB0959</strain>
    </source>
</reference>
<dbReference type="Proteomes" id="UP000243626">
    <property type="component" value="Chromosome"/>
</dbReference>
<evidence type="ECO:0000256" key="2">
    <source>
        <dbReference type="ARBA" id="ARBA00022475"/>
    </source>
</evidence>
<keyword evidence="4 6" id="KW-1133">Transmembrane helix</keyword>
<comment type="subcellular location">
    <subcellularLocation>
        <location evidence="1">Cell membrane</location>
        <topology evidence="1">Multi-pass membrane protein</topology>
    </subcellularLocation>
</comment>
<feature type="transmembrane region" description="Helical" evidence="6">
    <location>
        <begin position="355"/>
        <end position="375"/>
    </location>
</feature>
<feature type="transmembrane region" description="Helical" evidence="6">
    <location>
        <begin position="255"/>
        <end position="276"/>
    </location>
</feature>
<evidence type="ECO:0000256" key="1">
    <source>
        <dbReference type="ARBA" id="ARBA00004651"/>
    </source>
</evidence>
<dbReference type="PANTHER" id="PTHR43652">
    <property type="entry name" value="BASIC AMINO ACID ANTIPORTER YFCC-RELATED"/>
    <property type="match status" value="1"/>
</dbReference>
<evidence type="ECO:0000313" key="7">
    <source>
        <dbReference type="EMBL" id="WOS95635.1"/>
    </source>
</evidence>
<accession>A0AAF0YJ69</accession>
<dbReference type="EMBL" id="CP136964">
    <property type="protein sequence ID" value="WOS95635.1"/>
    <property type="molecule type" value="Genomic_DNA"/>
</dbReference>
<dbReference type="PANTHER" id="PTHR43652:SF2">
    <property type="entry name" value="BASIC AMINO ACID ANTIPORTER YFCC-RELATED"/>
    <property type="match status" value="1"/>
</dbReference>
<feature type="transmembrane region" description="Helical" evidence="6">
    <location>
        <begin position="441"/>
        <end position="462"/>
    </location>
</feature>
<evidence type="ECO:0000256" key="3">
    <source>
        <dbReference type="ARBA" id="ARBA00022692"/>
    </source>
</evidence>
<feature type="transmembrane region" description="Helical" evidence="6">
    <location>
        <begin position="204"/>
        <end position="222"/>
    </location>
</feature>
<feature type="transmembrane region" description="Helical" evidence="6">
    <location>
        <begin position="169"/>
        <end position="192"/>
    </location>
</feature>
<dbReference type="InterPro" id="IPR051679">
    <property type="entry name" value="DASS-Related_Transporters"/>
</dbReference>
<evidence type="ECO:0000313" key="8">
    <source>
        <dbReference type="Proteomes" id="UP000243626"/>
    </source>
</evidence>
<feature type="transmembrane region" description="Helical" evidence="6">
    <location>
        <begin position="282"/>
        <end position="302"/>
    </location>
</feature>
<organism evidence="7 8">
    <name type="scientific">Nosocomiicoccus massiliensis</name>
    <dbReference type="NCBI Taxonomy" id="1232430"/>
    <lineage>
        <taxon>Bacteria</taxon>
        <taxon>Bacillati</taxon>
        <taxon>Bacillota</taxon>
        <taxon>Bacilli</taxon>
        <taxon>Bacillales</taxon>
        <taxon>Staphylococcaceae</taxon>
        <taxon>Nosocomiicoccus</taxon>
    </lineage>
</organism>
<dbReference type="AlphaFoldDB" id="A0AAF0YJ69"/>
<proteinExistence type="predicted"/>
<dbReference type="Pfam" id="PF03606">
    <property type="entry name" value="DcuC"/>
    <property type="match status" value="1"/>
</dbReference>
<feature type="transmembrane region" description="Helical" evidence="6">
    <location>
        <begin position="405"/>
        <end position="429"/>
    </location>
</feature>
<keyword evidence="5 6" id="KW-0472">Membrane</keyword>
<sequence length="468" mass="50860">MKEKKEKWYKRLEMPDAFVIIFSIVLLAAVLSYLIPAGTFVREEVDGVTRVIPGSYTYVESNPANVLDLFVSIQKGMIDTANIIFLILIVGGIVKIIEYTGAIDAGINVLIQKTKGRYMVLITLVALTFGILASMGLVANAVIAFVPIGIALARNLKLDAIIGVSMIYLGYYAGMVAGIFDPVVLVFAQTIAELPLFSGMTLRVFIFIGMILSVIIFTNRYAKKVKNDPSKSILGNRPFNDDEGITNIEPPKFTVLHGINLLIFVGYLGFFIWGAFTRSWGINELVGVFLMMGFTVGFVSRISPNKFVKIFIEGARGITYGALVVGLARAVVIILENSQILDTIVNATLVPLQAMPTYIGGLMLFVFNLLFNFLVTSGTGQAAIVMPLMVPITDVIGITRQTGVLAFILGDGITNIVAPTSGVLMAVLAVGGVKWTDWLKFVWPILLSWIVIGTLALLYALVTGYGPY</sequence>
<dbReference type="KEGG" id="nmy:CJ229_005955"/>
<evidence type="ECO:0000256" key="6">
    <source>
        <dbReference type="SAM" id="Phobius"/>
    </source>
</evidence>
<keyword evidence="2" id="KW-1003">Cell membrane</keyword>
<keyword evidence="3 6" id="KW-0812">Transmembrane</keyword>
<protein>
    <submittedName>
        <fullName evidence="7">AbgT family transporter</fullName>
    </submittedName>
</protein>
<keyword evidence="8" id="KW-1185">Reference proteome</keyword>
<evidence type="ECO:0000256" key="5">
    <source>
        <dbReference type="ARBA" id="ARBA00023136"/>
    </source>
</evidence>
<gene>
    <name evidence="7" type="ORF">CJ229_005955</name>
</gene>
<feature type="transmembrane region" description="Helical" evidence="6">
    <location>
        <begin position="314"/>
        <end position="335"/>
    </location>
</feature>
<dbReference type="GO" id="GO:0005886">
    <property type="term" value="C:plasma membrane"/>
    <property type="evidence" value="ECO:0007669"/>
    <property type="project" value="UniProtKB-SubCell"/>
</dbReference>
<dbReference type="RefSeq" id="WP_210391805.1">
    <property type="nucleotide sequence ID" value="NZ_CP136964.1"/>
</dbReference>